<dbReference type="SUPFAM" id="SSF49879">
    <property type="entry name" value="SMAD/FHA domain"/>
    <property type="match status" value="1"/>
</dbReference>
<proteinExistence type="predicted"/>
<dbReference type="CDD" id="cd00060">
    <property type="entry name" value="FHA"/>
    <property type="match status" value="1"/>
</dbReference>
<dbReference type="PROSITE" id="PS50006">
    <property type="entry name" value="FHA_DOMAIN"/>
    <property type="match status" value="1"/>
</dbReference>
<dbReference type="InterPro" id="IPR008984">
    <property type="entry name" value="SMAD_FHA_dom_sf"/>
</dbReference>
<dbReference type="Pfam" id="PF12770">
    <property type="entry name" value="CHAT"/>
    <property type="match status" value="1"/>
</dbReference>
<dbReference type="EMBL" id="JTJC03000012">
    <property type="protein sequence ID" value="NHC37882.1"/>
    <property type="molecule type" value="Genomic_DNA"/>
</dbReference>
<dbReference type="InterPro" id="IPR000253">
    <property type="entry name" value="FHA_dom"/>
</dbReference>
<accession>A0A9X5E9U2</accession>
<dbReference type="SMART" id="SM00240">
    <property type="entry name" value="FHA"/>
    <property type="match status" value="1"/>
</dbReference>
<evidence type="ECO:0000259" key="1">
    <source>
        <dbReference type="PROSITE" id="PS50006"/>
    </source>
</evidence>
<dbReference type="AlphaFoldDB" id="A0A9X5E9U2"/>
<dbReference type="RefSeq" id="WP_039713860.1">
    <property type="nucleotide sequence ID" value="NZ_JTJC03000012.1"/>
</dbReference>
<dbReference type="Gene3D" id="2.60.200.20">
    <property type="match status" value="1"/>
</dbReference>
<comment type="caution">
    <text evidence="2">The sequence shown here is derived from an EMBL/GenBank/DDBJ whole genome shotgun (WGS) entry which is preliminary data.</text>
</comment>
<keyword evidence="3" id="KW-1185">Reference proteome</keyword>
<evidence type="ECO:0000313" key="2">
    <source>
        <dbReference type="EMBL" id="NHC37882.1"/>
    </source>
</evidence>
<gene>
    <name evidence="2" type="ORF">QH73_0025120</name>
</gene>
<dbReference type="Proteomes" id="UP000031532">
    <property type="component" value="Unassembled WGS sequence"/>
</dbReference>
<sequence length="540" mass="59722">MSQSDIPCLSLAIERLANAGKDNFAIWVVQAPYPGGYVKHDCVLSPRLMQAWQAWQAMFAPRSSPPISPEIISQTLDLVPEIVAYPGGKTNGQGGRLMQHLCINLWQWIFQGQVQMSLEKSQGIAIGQGKPLRLRIDIREPDLIALPWEIMQPQAGKPAISLPSPLQAPQVFFSRTTNDVGSLISLPPSQGLNVLLVLGQDTEAGSLQLETEAKILEQTLRSFQQLKPIERRNLATVPCRVDTLLQPTPKELISQLETQAYNIFFYSGHGLSAPNGGLLFLRPGVAIDGTELAHVLARSQVKLCAINACWGAQPAFDNGQPLPRSSLAEVLIHHGVPAVLGMRDEIADEEALSFIQVFTQALAAGSPIDRAAAIARQQLLAVYKYISHAWTLPILYMHPEFDGELLGAPARDEITQLPEDTVAGTTVYPPVRAQLRSTSAPEQVWHLGTRLVRVGRLAENDIVVQEGWVSQRHAEIYCRQDRGDTTFFLRDNSRFGTLLSNIPSSDRWQNVYREEVPLKSGMKLKFGSHKGQTYEFIVED</sequence>
<organism evidence="2 3">
    <name type="scientific">Scytonema millei VB511283</name>
    <dbReference type="NCBI Taxonomy" id="1245923"/>
    <lineage>
        <taxon>Bacteria</taxon>
        <taxon>Bacillati</taxon>
        <taxon>Cyanobacteriota</taxon>
        <taxon>Cyanophyceae</taxon>
        <taxon>Nostocales</taxon>
        <taxon>Scytonemataceae</taxon>
        <taxon>Scytonema</taxon>
    </lineage>
</organism>
<feature type="domain" description="FHA" evidence="1">
    <location>
        <begin position="452"/>
        <end position="504"/>
    </location>
</feature>
<protein>
    <submittedName>
        <fullName evidence="2">CHAT domain-containing protein</fullName>
    </submittedName>
</protein>
<dbReference type="Pfam" id="PF00498">
    <property type="entry name" value="FHA"/>
    <property type="match status" value="1"/>
</dbReference>
<reference evidence="2 3" key="1">
    <citation type="journal article" date="2015" name="Genome Announc.">
        <title>Draft Genome Sequence of the Terrestrial Cyanobacterium Scytonema millei VB511283, Isolated from Eastern India.</title>
        <authorList>
            <person name="Sen D."/>
            <person name="Chandrababunaidu M.M."/>
            <person name="Singh D."/>
            <person name="Sanghi N."/>
            <person name="Ghorai A."/>
            <person name="Mishra G.P."/>
            <person name="Madduluri M."/>
            <person name="Adhikary S.P."/>
            <person name="Tripathy S."/>
        </authorList>
    </citation>
    <scope>NUCLEOTIDE SEQUENCE [LARGE SCALE GENOMIC DNA]</scope>
    <source>
        <strain evidence="2 3">VB511283</strain>
    </source>
</reference>
<evidence type="ECO:0000313" key="3">
    <source>
        <dbReference type="Proteomes" id="UP000031532"/>
    </source>
</evidence>
<name>A0A9X5E9U2_9CYAN</name>
<dbReference type="OrthoDB" id="474997at2"/>
<dbReference type="InterPro" id="IPR024983">
    <property type="entry name" value="CHAT_dom"/>
</dbReference>